<dbReference type="PROSITE" id="PS00615">
    <property type="entry name" value="C_TYPE_LECTIN_1"/>
    <property type="match status" value="1"/>
</dbReference>
<dbReference type="CDD" id="cd00037">
    <property type="entry name" value="CLECT"/>
    <property type="match status" value="1"/>
</dbReference>
<dbReference type="PANTHER" id="PTHR22803">
    <property type="entry name" value="MANNOSE, PHOSPHOLIPASE, LECTIN RECEPTOR RELATED"/>
    <property type="match status" value="1"/>
</dbReference>
<feature type="signal peptide" evidence="3">
    <location>
        <begin position="1"/>
        <end position="20"/>
    </location>
</feature>
<name>A0AAE1QM07_9EUCA</name>
<reference evidence="5" key="1">
    <citation type="submission" date="2023-11" db="EMBL/GenBank/DDBJ databases">
        <title>Genome assemblies of two species of porcelain crab, Petrolisthes cinctipes and Petrolisthes manimaculis (Anomura: Porcellanidae).</title>
        <authorList>
            <person name="Angst P."/>
        </authorList>
    </citation>
    <scope>NUCLEOTIDE SEQUENCE</scope>
    <source>
        <strain evidence="5">PB745_02</strain>
        <tissue evidence="5">Gill</tissue>
    </source>
</reference>
<keyword evidence="6" id="KW-1185">Reference proteome</keyword>
<evidence type="ECO:0000256" key="3">
    <source>
        <dbReference type="SAM" id="SignalP"/>
    </source>
</evidence>
<keyword evidence="2" id="KW-0175">Coiled coil</keyword>
<evidence type="ECO:0000256" key="1">
    <source>
        <dbReference type="ARBA" id="ARBA00023157"/>
    </source>
</evidence>
<keyword evidence="3" id="KW-0732">Signal</keyword>
<dbReference type="InterPro" id="IPR050111">
    <property type="entry name" value="C-type_lectin/snaclec_domain"/>
</dbReference>
<dbReference type="InterPro" id="IPR001304">
    <property type="entry name" value="C-type_lectin-like"/>
</dbReference>
<accession>A0AAE1QM07</accession>
<evidence type="ECO:0000256" key="2">
    <source>
        <dbReference type="SAM" id="Coils"/>
    </source>
</evidence>
<feature type="coiled-coil region" evidence="2">
    <location>
        <begin position="121"/>
        <end position="174"/>
    </location>
</feature>
<evidence type="ECO:0000259" key="4">
    <source>
        <dbReference type="PROSITE" id="PS50041"/>
    </source>
</evidence>
<proteinExistence type="predicted"/>
<dbReference type="EMBL" id="JAWZYT010000049">
    <property type="protein sequence ID" value="KAK4328945.1"/>
    <property type="molecule type" value="Genomic_DNA"/>
</dbReference>
<protein>
    <recommendedName>
        <fullName evidence="4">C-type lectin domain-containing protein</fullName>
    </recommendedName>
</protein>
<dbReference type="AlphaFoldDB" id="A0AAE1QM07"/>
<dbReference type="InterPro" id="IPR016187">
    <property type="entry name" value="CTDL_fold"/>
</dbReference>
<feature type="domain" description="C-type lectin" evidence="4">
    <location>
        <begin position="233"/>
        <end position="341"/>
    </location>
</feature>
<evidence type="ECO:0000313" key="5">
    <source>
        <dbReference type="EMBL" id="KAK4328945.1"/>
    </source>
</evidence>
<dbReference type="SMART" id="SM00034">
    <property type="entry name" value="CLECT"/>
    <property type="match status" value="1"/>
</dbReference>
<keyword evidence="1" id="KW-1015">Disulfide bond</keyword>
<evidence type="ECO:0000313" key="6">
    <source>
        <dbReference type="Proteomes" id="UP001292094"/>
    </source>
</evidence>
<dbReference type="Gene3D" id="3.10.100.10">
    <property type="entry name" value="Mannose-Binding Protein A, subunit A"/>
    <property type="match status" value="1"/>
</dbReference>
<dbReference type="SUPFAM" id="SSF56436">
    <property type="entry name" value="C-type lectin-like"/>
    <property type="match status" value="1"/>
</dbReference>
<dbReference type="Proteomes" id="UP001292094">
    <property type="component" value="Unassembled WGS sequence"/>
</dbReference>
<dbReference type="InterPro" id="IPR016186">
    <property type="entry name" value="C-type_lectin-like/link_sf"/>
</dbReference>
<dbReference type="InterPro" id="IPR018378">
    <property type="entry name" value="C-type_lectin_CS"/>
</dbReference>
<sequence length="346" mass="38581">MTGLVVQTFLLAFWVSGLNAVQVITTPPRQVTTPPQHSNINNQHDLEVNLIVNQMAILKLMDSISAERVSAREHSLENATRQLLEDMVTALQDTNTILQQQLTSNSIEDEREKECVVAVELATVKEDQATLKEQLAKAQEELTLVKRTLAGNKMRELEESMHRELATLKEGQARLESFLATLQEPVTKPNDQCTTCMDEGQVQLINCTITYCKDGCLTPHKGYLDNSLSSEAFGENCAHYHTLSETWDSARDICKATGGDLIVAKNHIEELMNFLTRVNYGNTDAWVGIKNNKWLDDQEVATEKWSHGQPNDGPDSCGFIRSSNNKLRDAPCTSTGNFVCLSGVYH</sequence>
<dbReference type="Pfam" id="PF00059">
    <property type="entry name" value="Lectin_C"/>
    <property type="match status" value="1"/>
</dbReference>
<comment type="caution">
    <text evidence="5">The sequence shown here is derived from an EMBL/GenBank/DDBJ whole genome shotgun (WGS) entry which is preliminary data.</text>
</comment>
<feature type="chain" id="PRO_5042014747" description="C-type lectin domain-containing protein" evidence="3">
    <location>
        <begin position="21"/>
        <end position="346"/>
    </location>
</feature>
<dbReference type="PROSITE" id="PS50041">
    <property type="entry name" value="C_TYPE_LECTIN_2"/>
    <property type="match status" value="1"/>
</dbReference>
<gene>
    <name evidence="5" type="ORF">Pmani_000691</name>
</gene>
<organism evidence="5 6">
    <name type="scientific">Petrolisthes manimaculis</name>
    <dbReference type="NCBI Taxonomy" id="1843537"/>
    <lineage>
        <taxon>Eukaryota</taxon>
        <taxon>Metazoa</taxon>
        <taxon>Ecdysozoa</taxon>
        <taxon>Arthropoda</taxon>
        <taxon>Crustacea</taxon>
        <taxon>Multicrustacea</taxon>
        <taxon>Malacostraca</taxon>
        <taxon>Eumalacostraca</taxon>
        <taxon>Eucarida</taxon>
        <taxon>Decapoda</taxon>
        <taxon>Pleocyemata</taxon>
        <taxon>Anomura</taxon>
        <taxon>Galatheoidea</taxon>
        <taxon>Porcellanidae</taxon>
        <taxon>Petrolisthes</taxon>
    </lineage>
</organism>